<organism evidence="1 2">
    <name type="scientific">Microbispora hainanensis</name>
    <dbReference type="NCBI Taxonomy" id="568844"/>
    <lineage>
        <taxon>Bacteria</taxon>
        <taxon>Bacillati</taxon>
        <taxon>Actinomycetota</taxon>
        <taxon>Actinomycetes</taxon>
        <taxon>Streptosporangiales</taxon>
        <taxon>Streptosporangiaceae</taxon>
        <taxon>Microbispora</taxon>
    </lineage>
</organism>
<gene>
    <name evidence="1" type="ORF">FLX08_32160</name>
</gene>
<proteinExistence type="predicted"/>
<dbReference type="RefSeq" id="WP_142624026.1">
    <property type="nucleotide sequence ID" value="NZ_VIRM01000054.1"/>
</dbReference>
<protein>
    <submittedName>
        <fullName evidence="1">Uncharacterized protein</fullName>
    </submittedName>
</protein>
<name>A0A544YGW6_9ACTN</name>
<reference evidence="1 2" key="1">
    <citation type="submission" date="2019-07" db="EMBL/GenBank/DDBJ databases">
        <title>Microbispora hainanensis DSM 45428.</title>
        <authorList>
            <person name="Thawai C."/>
        </authorList>
    </citation>
    <scope>NUCLEOTIDE SEQUENCE [LARGE SCALE GENOMIC DNA]</scope>
    <source>
        <strain evidence="1 2">DSM 45428</strain>
    </source>
</reference>
<accession>A0A544YGW6</accession>
<evidence type="ECO:0000313" key="2">
    <source>
        <dbReference type="Proteomes" id="UP000316541"/>
    </source>
</evidence>
<sequence length="260" mass="28641">MASWSARYRAGECFAVWDELRAYGPDGVPEGLHEDAEAVARETMRRVAANVDVIVERLTAVGYAFAYPEYARQAPTKDDLAAVRRAEQVIGPLPLALRACLEIVGGVDLCGDGGSALPHVSYHADPYDERILYPDPLMLPPGSRLQRDWESWGGDFEQGCACTDPEEEDRCRFHSEGFPFAFAPDEVHKANFSGGQQNILLPSNAADPELIGARHRTGVTLIDYLRISLAWGGFPGYDEAPAFVAVPGMIEKLRRDLLMF</sequence>
<evidence type="ECO:0000313" key="1">
    <source>
        <dbReference type="EMBL" id="TQS16010.1"/>
    </source>
</evidence>
<dbReference type="EMBL" id="VIRM01000054">
    <property type="protein sequence ID" value="TQS16010.1"/>
    <property type="molecule type" value="Genomic_DNA"/>
</dbReference>
<dbReference type="AlphaFoldDB" id="A0A544YGW6"/>
<dbReference type="Proteomes" id="UP000316541">
    <property type="component" value="Unassembled WGS sequence"/>
</dbReference>
<comment type="caution">
    <text evidence="1">The sequence shown here is derived from an EMBL/GenBank/DDBJ whole genome shotgun (WGS) entry which is preliminary data.</text>
</comment>